<evidence type="ECO:0000256" key="2">
    <source>
        <dbReference type="ARBA" id="ARBA00022679"/>
    </source>
</evidence>
<dbReference type="GO" id="GO:0006488">
    <property type="term" value="P:dolichol-linked oligosaccharide biosynthetic process"/>
    <property type="evidence" value="ECO:0007669"/>
    <property type="project" value="InterPro"/>
</dbReference>
<dbReference type="RefSeq" id="XP_060120697.1">
    <property type="nucleotide sequence ID" value="XM_060264714.1"/>
</dbReference>
<feature type="transmembrane region" description="Helical" evidence="10">
    <location>
        <begin position="1872"/>
        <end position="1890"/>
    </location>
</feature>
<dbReference type="InterPro" id="IPR039226">
    <property type="entry name" value="Ski3/TTC37"/>
</dbReference>
<feature type="repeat" description="TPR" evidence="8">
    <location>
        <begin position="1037"/>
        <end position="1070"/>
    </location>
</feature>
<dbReference type="GO" id="GO:0006401">
    <property type="term" value="P:RNA catabolic process"/>
    <property type="evidence" value="ECO:0007669"/>
    <property type="project" value="InterPro"/>
</dbReference>
<feature type="transmembrane region" description="Helical" evidence="10">
    <location>
        <begin position="1594"/>
        <end position="1617"/>
    </location>
</feature>
<evidence type="ECO:0000313" key="12">
    <source>
        <dbReference type="Proteomes" id="UP001217754"/>
    </source>
</evidence>
<dbReference type="GO" id="GO:0055087">
    <property type="term" value="C:Ski complex"/>
    <property type="evidence" value="ECO:0007669"/>
    <property type="project" value="InterPro"/>
</dbReference>
<feature type="transmembrane region" description="Helical" evidence="10">
    <location>
        <begin position="1765"/>
        <end position="1785"/>
    </location>
</feature>
<evidence type="ECO:0000256" key="3">
    <source>
        <dbReference type="ARBA" id="ARBA00022692"/>
    </source>
</evidence>
<dbReference type="SMART" id="SM00028">
    <property type="entry name" value="TPR"/>
    <property type="match status" value="9"/>
</dbReference>
<comment type="subcellular location">
    <subcellularLocation>
        <location evidence="1">Membrane</location>
        <topology evidence="1">Multi-pass membrane protein</topology>
    </subcellularLocation>
</comment>
<dbReference type="CDD" id="cd06855">
    <property type="entry name" value="GT_GPT_euk"/>
    <property type="match status" value="1"/>
</dbReference>
<keyword evidence="6 10" id="KW-1133">Transmembrane helix</keyword>
<evidence type="ECO:0000313" key="11">
    <source>
        <dbReference type="EMBL" id="WFD37800.1"/>
    </source>
</evidence>
<evidence type="ECO:0000256" key="4">
    <source>
        <dbReference type="ARBA" id="ARBA00022737"/>
    </source>
</evidence>
<accession>A0AAF0J964</accession>
<feature type="transmembrane region" description="Helical" evidence="10">
    <location>
        <begin position="1896"/>
        <end position="1916"/>
    </location>
</feature>
<feature type="region of interest" description="Disordered" evidence="9">
    <location>
        <begin position="1476"/>
        <end position="1495"/>
    </location>
</feature>
<evidence type="ECO:0000256" key="8">
    <source>
        <dbReference type="PROSITE-ProRule" id="PRU00339"/>
    </source>
</evidence>
<organism evidence="11 12">
    <name type="scientific">Malassezia japonica</name>
    <dbReference type="NCBI Taxonomy" id="223818"/>
    <lineage>
        <taxon>Eukaryota</taxon>
        <taxon>Fungi</taxon>
        <taxon>Dikarya</taxon>
        <taxon>Basidiomycota</taxon>
        <taxon>Ustilaginomycotina</taxon>
        <taxon>Malasseziomycetes</taxon>
        <taxon>Malasseziales</taxon>
        <taxon>Malasseziaceae</taxon>
        <taxon>Malassezia</taxon>
    </lineage>
</organism>
<keyword evidence="4" id="KW-0677">Repeat</keyword>
<feature type="transmembrane region" description="Helical" evidence="10">
    <location>
        <begin position="1797"/>
        <end position="1817"/>
    </location>
</feature>
<feature type="repeat" description="TPR" evidence="8">
    <location>
        <begin position="729"/>
        <end position="762"/>
    </location>
</feature>
<protein>
    <submittedName>
        <fullName evidence="11">Superkiller protein 3</fullName>
    </submittedName>
</protein>
<feature type="transmembrane region" description="Helical" evidence="10">
    <location>
        <begin position="1721"/>
        <end position="1745"/>
    </location>
</feature>
<keyword evidence="12" id="KW-1185">Reference proteome</keyword>
<dbReference type="Proteomes" id="UP001217754">
    <property type="component" value="Chromosome 1"/>
</dbReference>
<feature type="transmembrane region" description="Helical" evidence="10">
    <location>
        <begin position="1837"/>
        <end position="1860"/>
    </location>
</feature>
<evidence type="ECO:0000256" key="10">
    <source>
        <dbReference type="SAM" id="Phobius"/>
    </source>
</evidence>
<proteinExistence type="predicted"/>
<dbReference type="InterPro" id="IPR011990">
    <property type="entry name" value="TPR-like_helical_dom_sf"/>
</dbReference>
<dbReference type="InterPro" id="IPR033895">
    <property type="entry name" value="GPT"/>
</dbReference>
<dbReference type="PANTHER" id="PTHR15704:SF7">
    <property type="entry name" value="SUPERKILLER COMPLEX PROTEIN 3"/>
    <property type="match status" value="1"/>
</dbReference>
<dbReference type="EMBL" id="CP119958">
    <property type="protein sequence ID" value="WFD37800.1"/>
    <property type="molecule type" value="Genomic_DNA"/>
</dbReference>
<dbReference type="GO" id="GO:0003975">
    <property type="term" value="F:UDP-N-acetylglucosamine-dolichyl-phosphate N-acetylglucosaminephosphotransferase activity"/>
    <property type="evidence" value="ECO:0007669"/>
    <property type="project" value="InterPro"/>
</dbReference>
<dbReference type="Gene3D" id="1.25.40.10">
    <property type="entry name" value="Tetratricopeptide repeat domain"/>
    <property type="match status" value="3"/>
</dbReference>
<dbReference type="PROSITE" id="PS50005">
    <property type="entry name" value="TPR"/>
    <property type="match status" value="2"/>
</dbReference>
<dbReference type="InterPro" id="IPR000715">
    <property type="entry name" value="Glycosyl_transferase_4"/>
</dbReference>
<dbReference type="GO" id="GO:0016020">
    <property type="term" value="C:membrane"/>
    <property type="evidence" value="ECO:0007669"/>
    <property type="project" value="UniProtKB-SubCell"/>
</dbReference>
<sequence length="1993" mass="216019">MSSVDKQMLRDTRALIQKGDWEKASEKAAAILEFSPENYNALVFRGLALLHLGQEEGSETSYLRATEVDGSQVLAWQGLEKLYSTQKQWAKLGNVYHHLADIALSAGDAEKCGNALTKLIALRRQHGSYPEIAQALLTFVPPSKYCSLLETLPVPDQAAPASNPAFNAQMLVHVGALENVLELIDLLQKADTLKMDEIVKKQKSTLEGAKLGMTLLRNQATATVSAQSRVPSLYEYVINSPRADDKMRRDMEGRLLRFYHRFVTAIPTRGPSANAGLKKEMHEKTYELAKGAVLLGISDELAWSIFLDWGDFALVHLPYMHLLTFVKLFPRSARTNSIRALLRLVGDEAYQRGDAGEVTREQILKETDLLQLALDGLDNKQDTLFAQRIVALFYLLDKDYASALDILLAAHSKLGDREASTGAPATHVTLELNAQLATAYTHLHPPKYHKEAQRLTQAVLAKDGTNLDARFDHAYLCKARGAWFEARRGFEVVISLAAAQAESLHELPESPGRNLAALQLSPDARLEAEAELANTLIELKELVPAKDMLDAMIEQYDNDDNVFGAEFRARLWYLLGRCFWAMGGEFRKDAQHAYRCYVTAIKRCGSFAPAFTALGKYYETEATPPDLVRASKCFQKAFEMDATEFSAAQRLVEHFADQREWGLVDVIARRVIEAEGGVEALAGRPKSGIHVSPNAWVWKAVGIVEALNNHPEQAIVALQVTLRSNPHDVDAWVRMGEAYLAFGRPIPALKTFGKALQLLGATPSAGVEEWHIYYNVAEAQRRLGRFDRAVTILAQIAEQRPEQHSVRAMLAETRLDEGRRLLASGYAARAHSTLRHAIYDAVCALRADKLLSTAWKVAGDACFYLSKLDLGRAPDDAAAVAPPQGAAGLRSTLYELVLMLGQLDLDARLAAISAVSAADLTAAIPADDDWSEPRAAEYAQHAVLCYKYIAQAQSSESKVTVFSWADLATGLARLAATADEATSTLAHEQAVQCVRLALSIKPQARLWLLLGNLHFARDVGTAQHAYIMAIESSPKSPVPWTSLGFLYLSQGDAELAEQAFLRAQTTAPDWPMSWLGRALLAEHGGDARARLALFEHAYTLAEGTSLEADYGFAMSAFVRLRQGAKLSQTQVLSPLLALNHYVARAPVDDAGLHLSALLAEQLGADRLAIERIERAAAQLEAGFEATESTALALKYGIASMNLGRIRLARRDADGAIEAFEGALALLGEEDTEAVPVHADQLQLTRTSASVGIAHAHFMQGAHADGIAELEAARAELHAAGLADDAVAAAHAEIAVLLARMRWQTGDRTAIAEELDTALALAPTDSLLITTRAALASAVGDTAQYNAVLGQFAASLSPAKKLQLRNSPATASLSIWQLAAAFPIDALLQHLATTIGSSDSSTAVLVLAAETMTRLGAARVAASEPLPSLALEQGSVLGVARRVLRAVREREEGDLYWPDAVANLALAELLTTREATYTPEEPAADDDAPKAPREVPSAAAAAQHAAAAVHLAPWHAGHRRLLAAAYRMVLALGRWVYGAALAPCIAYLVGMSMDVIGGAACTTAPSVCPAERAAWIAAVAEPLRRFAYVVHCVDMAYPALVISALLAVLGYGITYLAVGWSRSAFLAQGLSGVDLLKTALVPPGTTPERVPETLGLPCAAVYLFLLLLFIPFRYFGPHAYSVSAPSVHQELATFLSALLSMYSGALLGFVDDVLDIRWRYKLPIPLLSSIPMLVVYMASEGVTSVVVPAWPPFLRMLLHDTVELGAWYYVYMMLLATFCTNCINILAGINGVEVGQALVIALSVCVNDLLYLDIGTTLREALYADMRPVASQVPQAVAARHLFSLHLLLPFVGASAGLLAWNKYPSKVFVGDTYCYFAGMVLVAAGILGHYSKTLLLFFLPQIFNFVLSCPQLFGLVPCPRHRVPYVDPASGRLIPSCVRLAAHKSAAKHAAANACLAVLLRLRLAAPLYDTKGTLVGVTNLTLLNTILVRPCR</sequence>
<gene>
    <name evidence="11" type="primary">SKI3</name>
    <name evidence="11" type="ORF">MJAP1_000747</name>
</gene>
<dbReference type="PANTHER" id="PTHR15704">
    <property type="entry name" value="SUPERKILLER 3 PROTEIN-RELATED"/>
    <property type="match status" value="1"/>
</dbReference>
<evidence type="ECO:0000256" key="5">
    <source>
        <dbReference type="ARBA" id="ARBA00022803"/>
    </source>
</evidence>
<keyword evidence="5 8" id="KW-0802">TPR repeat</keyword>
<feature type="transmembrane region" description="Helical" evidence="10">
    <location>
        <begin position="1653"/>
        <end position="1671"/>
    </location>
</feature>
<reference evidence="11" key="1">
    <citation type="submission" date="2023-03" db="EMBL/GenBank/DDBJ databases">
        <title>Mating type loci evolution in Malassezia.</title>
        <authorList>
            <person name="Coelho M.A."/>
        </authorList>
    </citation>
    <scope>NUCLEOTIDE SEQUENCE</scope>
    <source>
        <strain evidence="11">CBS 9431</strain>
    </source>
</reference>
<dbReference type="GeneID" id="85224396"/>
<evidence type="ECO:0000256" key="6">
    <source>
        <dbReference type="ARBA" id="ARBA00022989"/>
    </source>
</evidence>
<evidence type="ECO:0000256" key="9">
    <source>
        <dbReference type="SAM" id="MobiDB-lite"/>
    </source>
</evidence>
<dbReference type="InterPro" id="IPR019734">
    <property type="entry name" value="TPR_rpt"/>
</dbReference>
<feature type="transmembrane region" description="Helical" evidence="10">
    <location>
        <begin position="1691"/>
        <end position="1709"/>
    </location>
</feature>
<keyword evidence="3 10" id="KW-0812">Transmembrane</keyword>
<keyword evidence="7 10" id="KW-0472">Membrane</keyword>
<keyword evidence="2" id="KW-0808">Transferase</keyword>
<dbReference type="Pfam" id="PF00953">
    <property type="entry name" value="Glycos_transf_4"/>
    <property type="match status" value="1"/>
</dbReference>
<evidence type="ECO:0000256" key="1">
    <source>
        <dbReference type="ARBA" id="ARBA00004141"/>
    </source>
</evidence>
<evidence type="ECO:0000256" key="7">
    <source>
        <dbReference type="ARBA" id="ARBA00023136"/>
    </source>
</evidence>
<dbReference type="SUPFAM" id="SSF48452">
    <property type="entry name" value="TPR-like"/>
    <property type="match status" value="4"/>
</dbReference>
<name>A0AAF0J964_9BASI</name>